<organism evidence="1 2">
    <name type="scientific">Mycena alexandri</name>
    <dbReference type="NCBI Taxonomy" id="1745969"/>
    <lineage>
        <taxon>Eukaryota</taxon>
        <taxon>Fungi</taxon>
        <taxon>Dikarya</taxon>
        <taxon>Basidiomycota</taxon>
        <taxon>Agaricomycotina</taxon>
        <taxon>Agaricomycetes</taxon>
        <taxon>Agaricomycetidae</taxon>
        <taxon>Agaricales</taxon>
        <taxon>Marasmiineae</taxon>
        <taxon>Mycenaceae</taxon>
        <taxon>Mycena</taxon>
    </lineage>
</organism>
<dbReference type="InterPro" id="IPR032675">
    <property type="entry name" value="LRR_dom_sf"/>
</dbReference>
<protein>
    <submittedName>
        <fullName evidence="1">Uncharacterized protein</fullName>
    </submittedName>
</protein>
<comment type="caution">
    <text evidence="1">The sequence shown here is derived from an EMBL/GenBank/DDBJ whole genome shotgun (WGS) entry which is preliminary data.</text>
</comment>
<accession>A0AAD6SSJ0</accession>
<dbReference type="EMBL" id="JARJCM010000066">
    <property type="protein sequence ID" value="KAJ7033274.1"/>
    <property type="molecule type" value="Genomic_DNA"/>
</dbReference>
<dbReference type="AlphaFoldDB" id="A0AAD6SSJ0"/>
<reference evidence="1" key="1">
    <citation type="submission" date="2023-03" db="EMBL/GenBank/DDBJ databases">
        <title>Massive genome expansion in bonnet fungi (Mycena s.s.) driven by repeated elements and novel gene families across ecological guilds.</title>
        <authorList>
            <consortium name="Lawrence Berkeley National Laboratory"/>
            <person name="Harder C.B."/>
            <person name="Miyauchi S."/>
            <person name="Viragh M."/>
            <person name="Kuo A."/>
            <person name="Thoen E."/>
            <person name="Andreopoulos B."/>
            <person name="Lu D."/>
            <person name="Skrede I."/>
            <person name="Drula E."/>
            <person name="Henrissat B."/>
            <person name="Morin E."/>
            <person name="Kohler A."/>
            <person name="Barry K."/>
            <person name="LaButti K."/>
            <person name="Morin E."/>
            <person name="Salamov A."/>
            <person name="Lipzen A."/>
            <person name="Mereny Z."/>
            <person name="Hegedus B."/>
            <person name="Baldrian P."/>
            <person name="Stursova M."/>
            <person name="Weitz H."/>
            <person name="Taylor A."/>
            <person name="Grigoriev I.V."/>
            <person name="Nagy L.G."/>
            <person name="Martin F."/>
            <person name="Kauserud H."/>
        </authorList>
    </citation>
    <scope>NUCLEOTIDE SEQUENCE</scope>
    <source>
        <strain evidence="1">CBHHK200</strain>
    </source>
</reference>
<dbReference type="Gene3D" id="3.80.10.10">
    <property type="entry name" value="Ribonuclease Inhibitor"/>
    <property type="match status" value="1"/>
</dbReference>
<proteinExistence type="predicted"/>
<keyword evidence="2" id="KW-1185">Reference proteome</keyword>
<name>A0AAD6SSJ0_9AGAR</name>
<sequence>MVALPQELLDEIVQDIEGPASHTTLKFCALVSRGLRSTSQQRLFKSIDLTPARVDAVASGLSASPHLGTYICDLTIYLNLPDAHAQLATILTLLSGVQRLVMSSSQGWQAWYWSSLPAELRAAILAILASTSLRCLAFTGMGRRIPLPIIRYALASYQQVAILRVTDLADADEDPALSLPLAAGSIDDNTHLTHLLLGYYPPANPGLNSVLLSDQTSQSFRNLRHLELTAHSQNSLHGLEEIAFKNQHSLQHLTVNFDLEVYETGFRLPLLSHLRVLTARAAVGQLRIPTSFFCAISTLSSSTPQLEVLNLIIQGDENSETFAEDHDFSVLDRVLDSLSHLQAVDWTVFCPGVVAFEERVRTVLPRAHAAGILSFSVLSQPLDDPMLLFSEQKKYVWVLH</sequence>
<evidence type="ECO:0000313" key="2">
    <source>
        <dbReference type="Proteomes" id="UP001218188"/>
    </source>
</evidence>
<evidence type="ECO:0000313" key="1">
    <source>
        <dbReference type="EMBL" id="KAJ7033274.1"/>
    </source>
</evidence>
<gene>
    <name evidence="1" type="ORF">C8F04DRAFT_1105035</name>
</gene>
<dbReference type="SUPFAM" id="SSF52047">
    <property type="entry name" value="RNI-like"/>
    <property type="match status" value="1"/>
</dbReference>
<dbReference type="Proteomes" id="UP001218188">
    <property type="component" value="Unassembled WGS sequence"/>
</dbReference>